<feature type="compositionally biased region" description="Low complexity" evidence="4">
    <location>
        <begin position="663"/>
        <end position="676"/>
    </location>
</feature>
<dbReference type="EMBL" id="JACEEZ010002646">
    <property type="protein sequence ID" value="KAG0728099.1"/>
    <property type="molecule type" value="Genomic_DNA"/>
</dbReference>
<dbReference type="SUPFAM" id="SSF53092">
    <property type="entry name" value="Creatinase/prolidase N-terminal domain"/>
    <property type="match status" value="2"/>
</dbReference>
<evidence type="ECO:0000313" key="8">
    <source>
        <dbReference type="EMBL" id="KAG0728099.1"/>
    </source>
</evidence>
<gene>
    <name evidence="8" type="primary">Xpnpep1_0</name>
    <name evidence="8" type="ORF">GWK47_033189</name>
</gene>
<dbReference type="AlphaFoldDB" id="A0A8J4YVJ6"/>
<dbReference type="Proteomes" id="UP000770661">
    <property type="component" value="Unassembled WGS sequence"/>
</dbReference>
<organism evidence="8 9">
    <name type="scientific">Chionoecetes opilio</name>
    <name type="common">Atlantic snow crab</name>
    <name type="synonym">Cancer opilio</name>
    <dbReference type="NCBI Taxonomy" id="41210"/>
    <lineage>
        <taxon>Eukaryota</taxon>
        <taxon>Metazoa</taxon>
        <taxon>Ecdysozoa</taxon>
        <taxon>Arthropoda</taxon>
        <taxon>Crustacea</taxon>
        <taxon>Multicrustacea</taxon>
        <taxon>Malacostraca</taxon>
        <taxon>Eumalacostraca</taxon>
        <taxon>Eucarida</taxon>
        <taxon>Decapoda</taxon>
        <taxon>Pleocyemata</taxon>
        <taxon>Brachyura</taxon>
        <taxon>Eubrachyura</taxon>
        <taxon>Majoidea</taxon>
        <taxon>Majidae</taxon>
        <taxon>Chionoecetes</taxon>
    </lineage>
</organism>
<dbReference type="Pfam" id="PF00557">
    <property type="entry name" value="Peptidase_M24"/>
    <property type="match status" value="1"/>
</dbReference>
<accession>A0A8J4YVJ6</accession>
<keyword evidence="2" id="KW-0479">Metal-binding</keyword>
<dbReference type="Pfam" id="PF01321">
    <property type="entry name" value="Creatinase_N"/>
    <property type="match status" value="1"/>
</dbReference>
<dbReference type="CDD" id="cd01085">
    <property type="entry name" value="APP"/>
    <property type="match status" value="1"/>
</dbReference>
<dbReference type="Gene3D" id="3.90.230.10">
    <property type="entry name" value="Creatinase/methionine aminopeptidase superfamily"/>
    <property type="match status" value="1"/>
</dbReference>
<dbReference type="InterPro" id="IPR036005">
    <property type="entry name" value="Creatinase/aminopeptidase-like"/>
</dbReference>
<evidence type="ECO:0000256" key="3">
    <source>
        <dbReference type="ARBA" id="ARBA00022801"/>
    </source>
</evidence>
<sequence length="676" mass="76519">MEEFEARDRNSWKRITGPVLFLPCRVAQLREEMLIRNYTAYIVPINGEQDGYTMEAEKRLGFLTGYTGSAGMVVVTRGQQALWTDGRYFLQAEEELDCDWLLMKEGQEGVPEVMDWLKAVMAKGEKVAADPKLVASDTWKKYDKELRESGVSLVTEEINLVDLVWSAEERPPYPNDTIYIHELDFAGKRWEDKVKEVREDMVKQGADRLIVTSPDEVAWLLNLRGNDVTYTPVFRGYAIVDRKGVELFVPENKITPAVDLHLNVNQCSQQECVTITAYTAILNRLRALKLVNDVKKVMLARKWSYSDGASYAIYSAVPEDKRLVAVSPVLLMKARKNPTEVQGMKAAHVRDGVAVCAFLSFMEREVMAGNAWDEIEAATKLHNLRQDQRNFMGISFETISAFGPNGAVIHYRPRPESKLHITANSLYLVDSGGQYKDGTTDVTRTLHYGTPTPLQVEAYTRVLMGAVDLATLVFPEGTGDTDVDILARRPLYEVGLDYRHGTGHGIGHFLSIHEAPTQVRIYSDEEHELELGQFFSDEPGYYHDNEWGIRLETILTVVPRETKYKFDKQMLGFEAVTLVPFEAKLINMTLLSDMQVRPWRGAEGRGKPYTCEWVNAYHQRVRAVVGPELRAQALGQAYDWMRTKTEPLDCSIHGRKPQGHHVTATAAATTTRQGHF</sequence>
<protein>
    <submittedName>
        <fullName evidence="8">Xaa-Pro aminopeptidase 1</fullName>
    </submittedName>
</protein>
<dbReference type="FunFam" id="3.90.230.10:FF:000009">
    <property type="entry name" value="xaa-Pro aminopeptidase 2"/>
    <property type="match status" value="1"/>
</dbReference>
<dbReference type="Pfam" id="PF16188">
    <property type="entry name" value="Peptidase_M24_C"/>
    <property type="match status" value="1"/>
</dbReference>
<dbReference type="InterPro" id="IPR000587">
    <property type="entry name" value="Creatinase_N"/>
</dbReference>
<name>A0A8J4YVJ6_CHIOP</name>
<dbReference type="Gene3D" id="3.40.350.10">
    <property type="entry name" value="Creatinase/prolidase N-terminal domain"/>
    <property type="match status" value="2"/>
</dbReference>
<proteinExistence type="inferred from homology"/>
<evidence type="ECO:0000259" key="7">
    <source>
        <dbReference type="Pfam" id="PF16188"/>
    </source>
</evidence>
<comment type="similarity">
    <text evidence="1">Belongs to the peptidase M24B family.</text>
</comment>
<dbReference type="InterPro" id="IPR050422">
    <property type="entry name" value="X-Pro_aminopeptidase_P"/>
</dbReference>
<evidence type="ECO:0000256" key="1">
    <source>
        <dbReference type="ARBA" id="ARBA00008766"/>
    </source>
</evidence>
<feature type="domain" description="Creatinase N-terminal" evidence="6">
    <location>
        <begin position="25"/>
        <end position="159"/>
    </location>
</feature>
<dbReference type="Pfam" id="PF16189">
    <property type="entry name" value="Creatinase_N_2"/>
    <property type="match status" value="1"/>
</dbReference>
<dbReference type="GO" id="GO:0046872">
    <property type="term" value="F:metal ion binding"/>
    <property type="evidence" value="ECO:0007669"/>
    <property type="project" value="UniProtKB-KW"/>
</dbReference>
<dbReference type="PANTHER" id="PTHR43763">
    <property type="entry name" value="XAA-PRO AMINOPEPTIDASE 1"/>
    <property type="match status" value="1"/>
</dbReference>
<feature type="region of interest" description="Disordered" evidence="4">
    <location>
        <begin position="653"/>
        <end position="676"/>
    </location>
</feature>
<keyword evidence="8" id="KW-0645">Protease</keyword>
<dbReference type="InterPro" id="IPR033740">
    <property type="entry name" value="Pept_M24B"/>
</dbReference>
<dbReference type="GO" id="GO:0005737">
    <property type="term" value="C:cytoplasm"/>
    <property type="evidence" value="ECO:0007669"/>
    <property type="project" value="UniProtKB-ARBA"/>
</dbReference>
<evidence type="ECO:0000313" key="9">
    <source>
        <dbReference type="Proteomes" id="UP000770661"/>
    </source>
</evidence>
<keyword evidence="9" id="KW-1185">Reference proteome</keyword>
<dbReference type="PANTHER" id="PTHR43763:SF6">
    <property type="entry name" value="XAA-PRO AMINOPEPTIDASE 1"/>
    <property type="match status" value="1"/>
</dbReference>
<dbReference type="InterPro" id="IPR029149">
    <property type="entry name" value="Creatin/AminoP/Spt16_N"/>
</dbReference>
<keyword evidence="8" id="KW-0031">Aminopeptidase</keyword>
<comment type="caution">
    <text evidence="8">The sequence shown here is derived from an EMBL/GenBank/DDBJ whole genome shotgun (WGS) entry which is preliminary data.</text>
</comment>
<dbReference type="InterPro" id="IPR032416">
    <property type="entry name" value="Peptidase_M24_C"/>
</dbReference>
<keyword evidence="3" id="KW-0378">Hydrolase</keyword>
<evidence type="ECO:0000256" key="2">
    <source>
        <dbReference type="ARBA" id="ARBA00022723"/>
    </source>
</evidence>
<feature type="domain" description="Peptidase M24" evidence="5">
    <location>
        <begin position="343"/>
        <end position="557"/>
    </location>
</feature>
<evidence type="ECO:0000259" key="5">
    <source>
        <dbReference type="Pfam" id="PF00557"/>
    </source>
</evidence>
<dbReference type="SUPFAM" id="SSF55920">
    <property type="entry name" value="Creatinase/aminopeptidase"/>
    <property type="match status" value="1"/>
</dbReference>
<reference evidence="8" key="1">
    <citation type="submission" date="2020-07" db="EMBL/GenBank/DDBJ databases">
        <title>The High-quality genome of the commercially important snow crab, Chionoecetes opilio.</title>
        <authorList>
            <person name="Jeong J.-H."/>
            <person name="Ryu S."/>
        </authorList>
    </citation>
    <scope>NUCLEOTIDE SEQUENCE</scope>
    <source>
        <strain evidence="8">MADBK_172401_WGS</strain>
        <tissue evidence="8">Digestive gland</tissue>
    </source>
</reference>
<feature type="domain" description="Peptidase M24 C-terminal" evidence="7">
    <location>
        <begin position="611"/>
        <end position="648"/>
    </location>
</feature>
<dbReference type="OrthoDB" id="9995434at2759"/>
<dbReference type="GO" id="GO:0070006">
    <property type="term" value="F:metalloaminopeptidase activity"/>
    <property type="evidence" value="ECO:0007669"/>
    <property type="project" value="InterPro"/>
</dbReference>
<evidence type="ECO:0000259" key="6">
    <source>
        <dbReference type="Pfam" id="PF01321"/>
    </source>
</evidence>
<dbReference type="InterPro" id="IPR000994">
    <property type="entry name" value="Pept_M24"/>
</dbReference>
<evidence type="ECO:0000256" key="4">
    <source>
        <dbReference type="SAM" id="MobiDB-lite"/>
    </source>
</evidence>
<dbReference type="FunFam" id="3.40.350.10:FF:000003">
    <property type="entry name" value="Xaa-pro aminopeptidase P"/>
    <property type="match status" value="1"/>
</dbReference>